<dbReference type="Gene3D" id="3.40.50.10420">
    <property type="entry name" value="NagB/RpiA/CoA transferase-like"/>
    <property type="match status" value="1"/>
</dbReference>
<evidence type="ECO:0000313" key="6">
    <source>
        <dbReference type="EMBL" id="KRK35534.1"/>
    </source>
</evidence>
<dbReference type="AlphaFoldDB" id="A0A0R1GNB6"/>
<dbReference type="NCBIfam" id="TIGR02727">
    <property type="entry name" value="MTHFS_bact"/>
    <property type="match status" value="1"/>
</dbReference>
<dbReference type="EMBL" id="AZCZ01000035">
    <property type="protein sequence ID" value="KRK35534.1"/>
    <property type="molecule type" value="Genomic_DNA"/>
</dbReference>
<dbReference type="GO" id="GO:0030272">
    <property type="term" value="F:5-formyltetrahydrofolate cyclo-ligase activity"/>
    <property type="evidence" value="ECO:0007669"/>
    <property type="project" value="UniProtKB-EC"/>
</dbReference>
<dbReference type="STRING" id="357278.IV61_GL001469"/>
<evidence type="ECO:0000256" key="4">
    <source>
        <dbReference type="PIRSR" id="PIRSR006806-1"/>
    </source>
</evidence>
<protein>
    <recommendedName>
        <fullName evidence="5">5-formyltetrahydrofolate cyclo-ligase</fullName>
        <ecNumber evidence="5">6.3.3.2</ecNumber>
    </recommendedName>
</protein>
<keyword evidence="5" id="KW-0479">Metal-binding</keyword>
<feature type="binding site" evidence="4">
    <location>
        <position position="56"/>
    </location>
    <ligand>
        <name>substrate</name>
    </ligand>
</feature>
<comment type="cofactor">
    <cofactor evidence="5">
        <name>Mg(2+)</name>
        <dbReference type="ChEBI" id="CHEBI:18420"/>
    </cofactor>
</comment>
<dbReference type="PIRSF" id="PIRSF006806">
    <property type="entry name" value="FTHF_cligase"/>
    <property type="match status" value="1"/>
</dbReference>
<dbReference type="InterPro" id="IPR024185">
    <property type="entry name" value="FTHF_cligase-like_sf"/>
</dbReference>
<dbReference type="PANTHER" id="PTHR23407:SF1">
    <property type="entry name" value="5-FORMYLTETRAHYDROFOLATE CYCLO-LIGASE"/>
    <property type="match status" value="1"/>
</dbReference>
<dbReference type="GO" id="GO:0005524">
    <property type="term" value="F:ATP binding"/>
    <property type="evidence" value="ECO:0007669"/>
    <property type="project" value="UniProtKB-KW"/>
</dbReference>
<comment type="catalytic activity">
    <reaction evidence="5">
        <text>(6S)-5-formyl-5,6,7,8-tetrahydrofolate + ATP = (6R)-5,10-methenyltetrahydrofolate + ADP + phosphate</text>
        <dbReference type="Rhea" id="RHEA:10488"/>
        <dbReference type="ChEBI" id="CHEBI:30616"/>
        <dbReference type="ChEBI" id="CHEBI:43474"/>
        <dbReference type="ChEBI" id="CHEBI:57455"/>
        <dbReference type="ChEBI" id="CHEBI:57457"/>
        <dbReference type="ChEBI" id="CHEBI:456216"/>
        <dbReference type="EC" id="6.3.3.2"/>
    </reaction>
</comment>
<dbReference type="GO" id="GO:0035999">
    <property type="term" value="P:tetrahydrofolate interconversion"/>
    <property type="evidence" value="ECO:0007669"/>
    <property type="project" value="TreeGrafter"/>
</dbReference>
<feature type="binding site" evidence="4">
    <location>
        <begin position="5"/>
        <end position="9"/>
    </location>
    <ligand>
        <name>ATP</name>
        <dbReference type="ChEBI" id="CHEBI:30616"/>
    </ligand>
</feature>
<dbReference type="Pfam" id="PF01812">
    <property type="entry name" value="5-FTHF_cyc-lig"/>
    <property type="match status" value="1"/>
</dbReference>
<dbReference type="PATRIC" id="fig|1267003.4.peg.1485"/>
<accession>A0A0R1GNB6</accession>
<proteinExistence type="inferred from homology"/>
<feature type="binding site" evidence="4">
    <location>
        <begin position="132"/>
        <end position="140"/>
    </location>
    <ligand>
        <name>ATP</name>
        <dbReference type="ChEBI" id="CHEBI:30616"/>
    </ligand>
</feature>
<dbReference type="eggNOG" id="COG0212">
    <property type="taxonomic scope" value="Bacteria"/>
</dbReference>
<dbReference type="GO" id="GO:0009396">
    <property type="term" value="P:folic acid-containing compound biosynthetic process"/>
    <property type="evidence" value="ECO:0007669"/>
    <property type="project" value="TreeGrafter"/>
</dbReference>
<evidence type="ECO:0000313" key="7">
    <source>
        <dbReference type="Proteomes" id="UP000051176"/>
    </source>
</evidence>
<keyword evidence="3 4" id="KW-0067">ATP-binding</keyword>
<dbReference type="SUPFAM" id="SSF100950">
    <property type="entry name" value="NagB/RpiA/CoA transferase-like"/>
    <property type="match status" value="1"/>
</dbReference>
<evidence type="ECO:0000256" key="5">
    <source>
        <dbReference type="RuleBase" id="RU361279"/>
    </source>
</evidence>
<dbReference type="EC" id="6.3.3.2" evidence="5"/>
<dbReference type="Proteomes" id="UP000051176">
    <property type="component" value="Unassembled WGS sequence"/>
</dbReference>
<reference evidence="6 7" key="1">
    <citation type="journal article" date="2015" name="Genome Announc.">
        <title>Expanding the biotechnology potential of lactobacilli through comparative genomics of 213 strains and associated genera.</title>
        <authorList>
            <person name="Sun Z."/>
            <person name="Harris H.M."/>
            <person name="McCann A."/>
            <person name="Guo C."/>
            <person name="Argimon S."/>
            <person name="Zhang W."/>
            <person name="Yang X."/>
            <person name="Jeffery I.B."/>
            <person name="Cooney J.C."/>
            <person name="Kagawa T.F."/>
            <person name="Liu W."/>
            <person name="Song Y."/>
            <person name="Salvetti E."/>
            <person name="Wrobel A."/>
            <person name="Rasinkangas P."/>
            <person name="Parkhill J."/>
            <person name="Rea M.C."/>
            <person name="O'Sullivan O."/>
            <person name="Ritari J."/>
            <person name="Douillard F.P."/>
            <person name="Paul Ross R."/>
            <person name="Yang R."/>
            <person name="Briner A.E."/>
            <person name="Felis G.E."/>
            <person name="de Vos W.M."/>
            <person name="Barrangou R."/>
            <person name="Klaenhammer T.R."/>
            <person name="Caufield P.W."/>
            <person name="Cui Y."/>
            <person name="Zhang H."/>
            <person name="O'Toole P.W."/>
        </authorList>
    </citation>
    <scope>NUCLEOTIDE SEQUENCE [LARGE SCALE GENOMIC DNA]</scope>
    <source>
        <strain evidence="6 7">ATCC 53295</strain>
    </source>
</reference>
<dbReference type="PANTHER" id="PTHR23407">
    <property type="entry name" value="ATPASE INHIBITOR/5-FORMYLTETRAHYDROFOLATE CYCLO-LIGASE"/>
    <property type="match status" value="1"/>
</dbReference>
<dbReference type="InterPro" id="IPR002698">
    <property type="entry name" value="FTHF_cligase"/>
</dbReference>
<comment type="caution">
    <text evidence="6">The sequence shown here is derived from an EMBL/GenBank/DDBJ whole genome shotgun (WGS) entry which is preliminary data.</text>
</comment>
<keyword evidence="6" id="KW-0436">Ligase</keyword>
<keyword evidence="2 4" id="KW-0547">Nucleotide-binding</keyword>
<dbReference type="InterPro" id="IPR037171">
    <property type="entry name" value="NagB/RpiA_transferase-like"/>
</dbReference>
<keyword evidence="5" id="KW-0460">Magnesium</keyword>
<evidence type="ECO:0000256" key="3">
    <source>
        <dbReference type="ARBA" id="ARBA00022840"/>
    </source>
</evidence>
<feature type="binding site" evidence="4">
    <location>
        <position position="51"/>
    </location>
    <ligand>
        <name>substrate</name>
    </ligand>
</feature>
<organism evidence="6 7">
    <name type="scientific">Levilactobacillus parabrevis ATCC 53295</name>
    <dbReference type="NCBI Taxonomy" id="1267003"/>
    <lineage>
        <taxon>Bacteria</taxon>
        <taxon>Bacillati</taxon>
        <taxon>Bacillota</taxon>
        <taxon>Bacilli</taxon>
        <taxon>Lactobacillales</taxon>
        <taxon>Lactobacillaceae</taxon>
        <taxon>Levilactobacillus</taxon>
    </lineage>
</organism>
<evidence type="ECO:0000256" key="2">
    <source>
        <dbReference type="ARBA" id="ARBA00022741"/>
    </source>
</evidence>
<keyword evidence="7" id="KW-1185">Reference proteome</keyword>
<gene>
    <name evidence="6" type="ORF">FD07_GL001404</name>
</gene>
<comment type="similarity">
    <text evidence="1 5">Belongs to the 5-formyltetrahydrofolate cyclo-ligase family.</text>
</comment>
<dbReference type="GO" id="GO:0046872">
    <property type="term" value="F:metal ion binding"/>
    <property type="evidence" value="ECO:0007669"/>
    <property type="project" value="UniProtKB-KW"/>
</dbReference>
<name>A0A0R1GNB6_9LACO</name>
<evidence type="ECO:0000256" key="1">
    <source>
        <dbReference type="ARBA" id="ARBA00010638"/>
    </source>
</evidence>
<sequence>MMPSKAEIRQQTIKALSAMAVVDRRRASDDLYQQLWALPAYQQATTIATTISGGFELATRPIIERAQADGKTVAVPQTLPKRQMAFHVMDETTTLARTKFGLMEPQDNRIIDPADFDLIIVPGLVFAASGERVGFGGGYYDRYLPKTTGTKVALALPAQQIAAPTWQVDSFDILLDAVLAANLK</sequence>